<protein>
    <submittedName>
        <fullName evidence="1">Uncharacterized protein</fullName>
    </submittedName>
</protein>
<keyword evidence="2" id="KW-1185">Reference proteome</keyword>
<dbReference type="BioCyc" id="SESP1179773:BN6_RS07155-MONOMER"/>
<dbReference type="KEGG" id="sesp:BN6_14590"/>
<dbReference type="PATRIC" id="fig|1179773.3.peg.1462"/>
<accession>K0JTB6</accession>
<sequence length="70" mass="8379">MTKTLDHVRTYFTTRRDLRRRTAELSRELAAYDSPSDRLDLEATIARHPESETREVEAILRLHTTYRFSR</sequence>
<evidence type="ECO:0000313" key="1">
    <source>
        <dbReference type="EMBL" id="CCH28782.1"/>
    </source>
</evidence>
<dbReference type="AlphaFoldDB" id="K0JTB6"/>
<dbReference type="STRING" id="1179773.BN6_14590"/>
<dbReference type="RefSeq" id="WP_015098895.1">
    <property type="nucleotide sequence ID" value="NC_019673.1"/>
</dbReference>
<dbReference type="HOGENOM" id="CLU_2755428_0_0_11"/>
<dbReference type="Proteomes" id="UP000006281">
    <property type="component" value="Chromosome"/>
</dbReference>
<name>K0JTB6_SACES</name>
<reference evidence="1 2" key="1">
    <citation type="journal article" date="2012" name="BMC Genomics">
        <title>Complete genome sequence of Saccharothrix espanaensis DSM 44229T and comparison to the other completely sequenced Pseudonocardiaceae.</title>
        <authorList>
            <person name="Strobel T."/>
            <person name="Al-Dilaimi A."/>
            <person name="Blom J."/>
            <person name="Gessner A."/>
            <person name="Kalinowski J."/>
            <person name="Luzhetska M."/>
            <person name="Puhler A."/>
            <person name="Szczepanowski R."/>
            <person name="Bechthold A."/>
            <person name="Ruckert C."/>
        </authorList>
    </citation>
    <scope>NUCLEOTIDE SEQUENCE [LARGE SCALE GENOMIC DNA]</scope>
    <source>
        <strain evidence="2">ATCC 51144 / DSM 44229 / JCM 9112 / NBRC 15066 / NRRL 15764</strain>
    </source>
</reference>
<organism evidence="1 2">
    <name type="scientific">Saccharothrix espanaensis (strain ATCC 51144 / DSM 44229 / JCM 9112 / NBRC 15066 / NRRL 15764)</name>
    <dbReference type="NCBI Taxonomy" id="1179773"/>
    <lineage>
        <taxon>Bacteria</taxon>
        <taxon>Bacillati</taxon>
        <taxon>Actinomycetota</taxon>
        <taxon>Actinomycetes</taxon>
        <taxon>Pseudonocardiales</taxon>
        <taxon>Pseudonocardiaceae</taxon>
        <taxon>Saccharothrix</taxon>
    </lineage>
</organism>
<dbReference type="EMBL" id="HE804045">
    <property type="protein sequence ID" value="CCH28782.1"/>
    <property type="molecule type" value="Genomic_DNA"/>
</dbReference>
<proteinExistence type="predicted"/>
<evidence type="ECO:0000313" key="2">
    <source>
        <dbReference type="Proteomes" id="UP000006281"/>
    </source>
</evidence>
<dbReference type="OrthoDB" id="3695209at2"/>
<gene>
    <name evidence="1" type="ordered locus">BN6_14590</name>
</gene>